<evidence type="ECO:0000256" key="2">
    <source>
        <dbReference type="ARBA" id="ARBA00022525"/>
    </source>
</evidence>
<keyword evidence="2" id="KW-0964">Secreted</keyword>
<protein>
    <recommendedName>
        <fullName evidence="7">Avidin family protein</fullName>
    </recommendedName>
</protein>
<feature type="chain" id="PRO_5045736904" description="Avidin family protein" evidence="4">
    <location>
        <begin position="26"/>
        <end position="166"/>
    </location>
</feature>
<gene>
    <name evidence="5" type="ORF">DMY87_09180</name>
</gene>
<evidence type="ECO:0000256" key="1">
    <source>
        <dbReference type="ARBA" id="ARBA00004613"/>
    </source>
</evidence>
<dbReference type="Gene3D" id="2.40.128.30">
    <property type="entry name" value="Avidin-like"/>
    <property type="match status" value="1"/>
</dbReference>
<reference evidence="5 6" key="1">
    <citation type="submission" date="2018-06" db="EMBL/GenBank/DDBJ databases">
        <title>Rhizobium wuzhouense sp. nov., isolated from roots of Oryza officinalis.</title>
        <authorList>
            <person name="Yuan T."/>
        </authorList>
    </citation>
    <scope>NUCLEOTIDE SEQUENCE [LARGE SCALE GENOMIC DNA]</scope>
    <source>
        <strain evidence="5 6">W44</strain>
    </source>
</reference>
<evidence type="ECO:0000256" key="4">
    <source>
        <dbReference type="SAM" id="SignalP"/>
    </source>
</evidence>
<dbReference type="InterPro" id="IPR005468">
    <property type="entry name" value="Avidin/str"/>
</dbReference>
<keyword evidence="6" id="KW-1185">Reference proteome</keyword>
<sequence>MVREVDVRVAAFLLATCLWPTVPHAAPAGETKPVLPAFSGTTTWVNRHGSIMVLDLGQDGELRGYFVNNAPGKGCRGIPYDLSGHMLGEAVDFHVRWRNGVADCLTETEWHGHMQPSRNGGLEIVAKWQRRSTLAPIGARKPMPQTGSDLFTLQVTTGLQSQIEID</sequence>
<dbReference type="SUPFAM" id="SSF50876">
    <property type="entry name" value="Avidin/streptavidin"/>
    <property type="match status" value="1"/>
</dbReference>
<feature type="signal peptide" evidence="4">
    <location>
        <begin position="1"/>
        <end position="25"/>
    </location>
</feature>
<accession>A0ABX5NUJ4</accession>
<dbReference type="PROSITE" id="PS51326">
    <property type="entry name" value="AVIDIN_2"/>
    <property type="match status" value="1"/>
</dbReference>
<organism evidence="5 6">
    <name type="scientific">Rhizobium wuzhouense</name>
    <dbReference type="NCBI Taxonomy" id="1986026"/>
    <lineage>
        <taxon>Bacteria</taxon>
        <taxon>Pseudomonadati</taxon>
        <taxon>Pseudomonadota</taxon>
        <taxon>Alphaproteobacteria</taxon>
        <taxon>Hyphomicrobiales</taxon>
        <taxon>Rhizobiaceae</taxon>
        <taxon>Rhizobium/Agrobacterium group</taxon>
        <taxon>Rhizobium</taxon>
    </lineage>
</organism>
<comment type="caution">
    <text evidence="5">The sequence shown here is derived from an EMBL/GenBank/DDBJ whole genome shotgun (WGS) entry which is preliminary data.</text>
</comment>
<dbReference type="InterPro" id="IPR036896">
    <property type="entry name" value="Avidin-like_sf"/>
</dbReference>
<evidence type="ECO:0000313" key="6">
    <source>
        <dbReference type="Proteomes" id="UP000247536"/>
    </source>
</evidence>
<dbReference type="Proteomes" id="UP000247536">
    <property type="component" value="Unassembled WGS sequence"/>
</dbReference>
<comment type="subcellular location">
    <subcellularLocation>
        <location evidence="1">Secreted</location>
    </subcellularLocation>
</comment>
<proteinExistence type="predicted"/>
<evidence type="ECO:0000313" key="5">
    <source>
        <dbReference type="EMBL" id="PYB75581.1"/>
    </source>
</evidence>
<dbReference type="Pfam" id="PF01382">
    <property type="entry name" value="Avidin"/>
    <property type="match status" value="1"/>
</dbReference>
<dbReference type="EMBL" id="QJRY01000002">
    <property type="protein sequence ID" value="PYB75581.1"/>
    <property type="molecule type" value="Genomic_DNA"/>
</dbReference>
<keyword evidence="3 4" id="KW-0732">Signal</keyword>
<name>A0ABX5NUJ4_9HYPH</name>
<evidence type="ECO:0008006" key="7">
    <source>
        <dbReference type="Google" id="ProtNLM"/>
    </source>
</evidence>
<evidence type="ECO:0000256" key="3">
    <source>
        <dbReference type="ARBA" id="ARBA00022729"/>
    </source>
</evidence>